<dbReference type="PROSITE" id="PS00687">
    <property type="entry name" value="ALDEHYDE_DEHYDR_GLU"/>
    <property type="match status" value="1"/>
</dbReference>
<feature type="active site" evidence="3">
    <location>
        <position position="269"/>
    </location>
</feature>
<dbReference type="InterPro" id="IPR029510">
    <property type="entry name" value="Ald_DH_CS_GLU"/>
</dbReference>
<dbReference type="Proteomes" id="UP000238220">
    <property type="component" value="Unassembled WGS sequence"/>
</dbReference>
<evidence type="ECO:0000259" key="5">
    <source>
        <dbReference type="Pfam" id="PF00171"/>
    </source>
</evidence>
<evidence type="ECO:0000256" key="4">
    <source>
        <dbReference type="RuleBase" id="RU003345"/>
    </source>
</evidence>
<evidence type="ECO:0000256" key="2">
    <source>
        <dbReference type="ARBA" id="ARBA00023002"/>
    </source>
</evidence>
<dbReference type="Gene3D" id="3.40.309.10">
    <property type="entry name" value="Aldehyde Dehydrogenase, Chain A, domain 2"/>
    <property type="match status" value="1"/>
</dbReference>
<dbReference type="PANTHER" id="PTHR42804">
    <property type="entry name" value="ALDEHYDE DEHYDROGENASE"/>
    <property type="match status" value="1"/>
</dbReference>
<reference evidence="6 7" key="1">
    <citation type="submission" date="2018-02" db="EMBL/GenBank/DDBJ databases">
        <title>Genome sequencing of Solimonas sp. HR-BB.</title>
        <authorList>
            <person name="Lee Y."/>
            <person name="Jeon C.O."/>
        </authorList>
    </citation>
    <scope>NUCLEOTIDE SEQUENCE [LARGE SCALE GENOMIC DNA]</scope>
    <source>
        <strain evidence="6 7">HR-BB</strain>
    </source>
</reference>
<gene>
    <name evidence="6" type="ORF">C3942_21640</name>
</gene>
<dbReference type="InterPro" id="IPR016162">
    <property type="entry name" value="Ald_DH_N"/>
</dbReference>
<dbReference type="InterPro" id="IPR016163">
    <property type="entry name" value="Ald_DH_C"/>
</dbReference>
<keyword evidence="2 4" id="KW-0560">Oxidoreductase</keyword>
<evidence type="ECO:0000313" key="7">
    <source>
        <dbReference type="Proteomes" id="UP000238220"/>
    </source>
</evidence>
<dbReference type="OrthoDB" id="5887723at2"/>
<dbReference type="Gene3D" id="3.40.605.10">
    <property type="entry name" value="Aldehyde Dehydrogenase, Chain A, domain 1"/>
    <property type="match status" value="1"/>
</dbReference>
<feature type="domain" description="Aldehyde dehydrogenase" evidence="5">
    <location>
        <begin position="32"/>
        <end position="494"/>
    </location>
</feature>
<keyword evidence="7" id="KW-1185">Reference proteome</keyword>
<dbReference type="FunFam" id="3.40.605.10:FF:000007">
    <property type="entry name" value="NAD/NADP-dependent betaine aldehyde dehydrogenase"/>
    <property type="match status" value="1"/>
</dbReference>
<evidence type="ECO:0000313" key="6">
    <source>
        <dbReference type="EMBL" id="PPE71816.1"/>
    </source>
</evidence>
<dbReference type="EMBL" id="PSNW01000022">
    <property type="protein sequence ID" value="PPE71816.1"/>
    <property type="molecule type" value="Genomic_DNA"/>
</dbReference>
<name>A0A2S5TA45_9GAMM</name>
<comment type="caution">
    <text evidence="6">The sequence shown here is derived from an EMBL/GenBank/DDBJ whole genome shotgun (WGS) entry which is preliminary data.</text>
</comment>
<protein>
    <submittedName>
        <fullName evidence="6">Aldehyde dehydrogenase</fullName>
    </submittedName>
</protein>
<dbReference type="InterPro" id="IPR015590">
    <property type="entry name" value="Aldehyde_DH_dom"/>
</dbReference>
<comment type="similarity">
    <text evidence="1 4">Belongs to the aldehyde dehydrogenase family.</text>
</comment>
<dbReference type="InterPro" id="IPR016161">
    <property type="entry name" value="Ald_DH/histidinol_DH"/>
</dbReference>
<proteinExistence type="inferred from homology"/>
<evidence type="ECO:0000256" key="1">
    <source>
        <dbReference type="ARBA" id="ARBA00009986"/>
    </source>
</evidence>
<accession>A0A2S5TA45</accession>
<dbReference type="PANTHER" id="PTHR42804:SF1">
    <property type="entry name" value="ALDEHYDE DEHYDROGENASE-RELATED"/>
    <property type="match status" value="1"/>
</dbReference>
<dbReference type="GO" id="GO:0016620">
    <property type="term" value="F:oxidoreductase activity, acting on the aldehyde or oxo group of donors, NAD or NADP as acceptor"/>
    <property type="evidence" value="ECO:0007669"/>
    <property type="project" value="InterPro"/>
</dbReference>
<evidence type="ECO:0000256" key="3">
    <source>
        <dbReference type="PROSITE-ProRule" id="PRU10007"/>
    </source>
</evidence>
<dbReference type="CDD" id="cd07089">
    <property type="entry name" value="ALDH_CddD-AldA-like"/>
    <property type="match status" value="1"/>
</dbReference>
<dbReference type="Pfam" id="PF00171">
    <property type="entry name" value="Aldedh"/>
    <property type="match status" value="1"/>
</dbReference>
<organism evidence="6 7">
    <name type="scientific">Solimonas fluminis</name>
    <dbReference type="NCBI Taxonomy" id="2086571"/>
    <lineage>
        <taxon>Bacteria</taxon>
        <taxon>Pseudomonadati</taxon>
        <taxon>Pseudomonadota</taxon>
        <taxon>Gammaproteobacteria</taxon>
        <taxon>Nevskiales</taxon>
        <taxon>Nevskiaceae</taxon>
        <taxon>Solimonas</taxon>
    </lineage>
</organism>
<dbReference type="SUPFAM" id="SSF53720">
    <property type="entry name" value="ALDH-like"/>
    <property type="match status" value="1"/>
</dbReference>
<dbReference type="AlphaFoldDB" id="A0A2S5TA45"/>
<sequence>MQQDLPHEETQTVSLPEALLYIDGKLRRAAGDKTYDNIGPWTGEVIGKAADASAADVDEAIAAARRAFDDTDWSRNHAYRFELLKKYRDLLFANRGKLVQIARDEVGSAIGAAARAQIDGALGGFDSLLACYADVKWQEDRGIKNEYGFDTKRLVTYEAVGVVGAITPWNVPLYVNVGKVVAALLAGCTVILKPAPDTPLMGSFMGELAAEAGFPPGVFNIVTSADPAMAGEMLTRDPRVDLISFTGSTAVGKKIMENGAATLKRVFLELGGKSAYIVLDDAPNFPMVVMGSMVVFHAGQGCAYPTRLLVPRSRYEEAVKALEMAYAGFAGKWGLYDEPTCIMGPLISKRQLERVKSYIDIGVQEGARLLAGGKVRTDKGGGFFIEPTCFVDVRNDMRIAQEEIFGPVLTVIPYDTEEDAIRIANDSIYGLGGAVFGSTERALKVAKRIRAGALSVNGGMSITGDLPFGGYKQSGMGREWGREGIEEFLETKAIGIRAS</sequence>